<keyword evidence="7" id="KW-0456">Lyase</keyword>
<dbReference type="SMART" id="SM00898">
    <property type="entry name" value="Fapy_DNA_glyco"/>
    <property type="match status" value="1"/>
</dbReference>
<comment type="catalytic activity">
    <reaction evidence="1">
        <text>Hydrolysis of DNA containing ring-opened 7-methylguanine residues, releasing 2,6-diamino-4-hydroxy-5-(N-methyl)formamidopyrimidine.</text>
        <dbReference type="EC" id="3.2.2.23"/>
    </reaction>
</comment>
<dbReference type="GO" id="GO:0003906">
    <property type="term" value="F:DNA-(apurinic or apyrimidinic site) endonuclease activity"/>
    <property type="evidence" value="ECO:0007669"/>
    <property type="project" value="InterPro"/>
</dbReference>
<dbReference type="GO" id="GO:0016829">
    <property type="term" value="F:lyase activity"/>
    <property type="evidence" value="ECO:0007669"/>
    <property type="project" value="UniProtKB-KW"/>
</dbReference>
<dbReference type="SMART" id="SM01232">
    <property type="entry name" value="H2TH"/>
    <property type="match status" value="1"/>
</dbReference>
<dbReference type="PANTHER" id="PTHR22993:SF9">
    <property type="entry name" value="FORMAMIDOPYRIMIDINE-DNA GLYCOSYLASE"/>
    <property type="match status" value="1"/>
</dbReference>
<keyword evidence="5" id="KW-0238">DNA-binding</keyword>
<protein>
    <submittedName>
        <fullName evidence="11">Fpg/Nei family DNA glycosylase</fullName>
    </submittedName>
</protein>
<accession>A0A926S790</accession>
<evidence type="ECO:0000313" key="12">
    <source>
        <dbReference type="Proteomes" id="UP000619078"/>
    </source>
</evidence>
<comment type="caution">
    <text evidence="11">The sequence shown here is derived from an EMBL/GenBank/DDBJ whole genome shotgun (WGS) entry which is preliminary data.</text>
</comment>
<dbReference type="GO" id="GO:0003684">
    <property type="term" value="F:damaged DNA binding"/>
    <property type="evidence" value="ECO:0007669"/>
    <property type="project" value="InterPro"/>
</dbReference>
<evidence type="ECO:0000256" key="2">
    <source>
        <dbReference type="ARBA" id="ARBA00009409"/>
    </source>
</evidence>
<reference evidence="11" key="1">
    <citation type="submission" date="2020-09" db="EMBL/GenBank/DDBJ databases">
        <title>Novel species of Mucilaginibacter isolated from a glacier on the Tibetan Plateau.</title>
        <authorList>
            <person name="Liu Q."/>
            <person name="Xin Y.-H."/>
        </authorList>
    </citation>
    <scope>NUCLEOTIDE SEQUENCE</scope>
    <source>
        <strain evidence="11">ZB1P21</strain>
    </source>
</reference>
<organism evidence="11 12">
    <name type="scientific">Mucilaginibacter glaciei</name>
    <dbReference type="NCBI Taxonomy" id="2772109"/>
    <lineage>
        <taxon>Bacteria</taxon>
        <taxon>Pseudomonadati</taxon>
        <taxon>Bacteroidota</taxon>
        <taxon>Sphingobacteriia</taxon>
        <taxon>Sphingobacteriales</taxon>
        <taxon>Sphingobacteriaceae</taxon>
        <taxon>Mucilaginibacter</taxon>
    </lineage>
</organism>
<keyword evidence="12" id="KW-1185">Reference proteome</keyword>
<dbReference type="AlphaFoldDB" id="A0A926S790"/>
<keyword evidence="3" id="KW-0227">DNA damage</keyword>
<keyword evidence="4" id="KW-0378">Hydrolase</keyword>
<dbReference type="PROSITE" id="PS51068">
    <property type="entry name" value="FPG_CAT"/>
    <property type="match status" value="1"/>
</dbReference>
<keyword evidence="6" id="KW-0234">DNA repair</keyword>
<evidence type="ECO:0000256" key="4">
    <source>
        <dbReference type="ARBA" id="ARBA00022801"/>
    </source>
</evidence>
<dbReference type="Gene3D" id="3.20.190.10">
    <property type="entry name" value="MutM-like, N-terminal"/>
    <property type="match status" value="1"/>
</dbReference>
<evidence type="ECO:0000256" key="6">
    <source>
        <dbReference type="ARBA" id="ARBA00023204"/>
    </source>
</evidence>
<dbReference type="GO" id="GO:0006284">
    <property type="term" value="P:base-excision repair"/>
    <property type="evidence" value="ECO:0007669"/>
    <property type="project" value="InterPro"/>
</dbReference>
<evidence type="ECO:0000259" key="10">
    <source>
        <dbReference type="PROSITE" id="PS51068"/>
    </source>
</evidence>
<evidence type="ECO:0000256" key="7">
    <source>
        <dbReference type="ARBA" id="ARBA00023239"/>
    </source>
</evidence>
<dbReference type="InterPro" id="IPR015886">
    <property type="entry name" value="H2TH_FPG"/>
</dbReference>
<dbReference type="Proteomes" id="UP000619078">
    <property type="component" value="Unassembled WGS sequence"/>
</dbReference>
<dbReference type="Pfam" id="PF01149">
    <property type="entry name" value="Fapy_DNA_glyco"/>
    <property type="match status" value="1"/>
</dbReference>
<dbReference type="PANTHER" id="PTHR22993">
    <property type="entry name" value="FORMAMIDOPYRIMIDINE-DNA GLYCOSYLASE"/>
    <property type="match status" value="1"/>
</dbReference>
<dbReference type="InterPro" id="IPR035937">
    <property type="entry name" value="FPG_N"/>
</dbReference>
<keyword evidence="8" id="KW-0511">Multifunctional enzyme</keyword>
<dbReference type="RefSeq" id="WP_191164210.1">
    <property type="nucleotide sequence ID" value="NZ_JACWMX010000006.1"/>
</dbReference>
<sequence>MPELPDLQVFARNLDKMLADKTVQTITVHKAPKLNVTHRELNDTLNGQKLNKVYRDGKELYFKFSKGDVLALHLMLHGKLFLFKGKNEQKYSLIEIVFTDDTGLVLTDFQGIANPTLNPADKDAPDADKANLTYLKAKLGKTKTNVKTVLLGQKIIRGIGNAYADEILWDARISPFSAANKIPDDKVAALLKSIHSVLKNAEEQIIKSNPDIIAGEIRDFMLIHNAKKKQSPTGKEILIKEATRKTYYTEEQELYT</sequence>
<evidence type="ECO:0000256" key="3">
    <source>
        <dbReference type="ARBA" id="ARBA00022763"/>
    </source>
</evidence>
<dbReference type="Gene3D" id="1.10.8.50">
    <property type="match status" value="1"/>
</dbReference>
<evidence type="ECO:0000256" key="5">
    <source>
        <dbReference type="ARBA" id="ARBA00023125"/>
    </source>
</evidence>
<comment type="similarity">
    <text evidence="2">Belongs to the FPG family.</text>
</comment>
<feature type="domain" description="Formamidopyrimidine-DNA glycosylase catalytic" evidence="10">
    <location>
        <begin position="2"/>
        <end position="113"/>
    </location>
</feature>
<proteinExistence type="inferred from homology"/>
<dbReference type="GO" id="GO:0034039">
    <property type="term" value="F:8-oxo-7,8-dihydroguanine DNA N-glycosylase activity"/>
    <property type="evidence" value="ECO:0007669"/>
    <property type="project" value="TreeGrafter"/>
</dbReference>
<dbReference type="Pfam" id="PF06831">
    <property type="entry name" value="H2TH"/>
    <property type="match status" value="1"/>
</dbReference>
<gene>
    <name evidence="11" type="ORF">IDJ76_15255</name>
</gene>
<dbReference type="SUPFAM" id="SSF81624">
    <property type="entry name" value="N-terminal domain of MutM-like DNA repair proteins"/>
    <property type="match status" value="1"/>
</dbReference>
<dbReference type="SUPFAM" id="SSF46946">
    <property type="entry name" value="S13-like H2TH domain"/>
    <property type="match status" value="1"/>
</dbReference>
<evidence type="ECO:0000256" key="9">
    <source>
        <dbReference type="ARBA" id="ARBA00023295"/>
    </source>
</evidence>
<evidence type="ECO:0000313" key="11">
    <source>
        <dbReference type="EMBL" id="MBD1394466.1"/>
    </source>
</evidence>
<name>A0A926S790_9SPHI</name>
<dbReference type="InterPro" id="IPR012319">
    <property type="entry name" value="FPG_cat"/>
</dbReference>
<dbReference type="InterPro" id="IPR010979">
    <property type="entry name" value="Ribosomal_uS13-like_H2TH"/>
</dbReference>
<evidence type="ECO:0000256" key="1">
    <source>
        <dbReference type="ARBA" id="ARBA00001668"/>
    </source>
</evidence>
<dbReference type="EMBL" id="JACWMX010000006">
    <property type="protein sequence ID" value="MBD1394466.1"/>
    <property type="molecule type" value="Genomic_DNA"/>
</dbReference>
<dbReference type="GO" id="GO:0008270">
    <property type="term" value="F:zinc ion binding"/>
    <property type="evidence" value="ECO:0007669"/>
    <property type="project" value="InterPro"/>
</dbReference>
<evidence type="ECO:0000256" key="8">
    <source>
        <dbReference type="ARBA" id="ARBA00023268"/>
    </source>
</evidence>
<keyword evidence="9" id="KW-0326">Glycosidase</keyword>